<reference evidence="2" key="1">
    <citation type="submission" date="2017-01" db="EMBL/GenBank/DDBJ databases">
        <title>Comparative genomics of anhydrobiosis in the tardigrade Hypsibius dujardini.</title>
        <authorList>
            <person name="Yoshida Y."/>
            <person name="Koutsovoulos G."/>
            <person name="Laetsch D."/>
            <person name="Stevens L."/>
            <person name="Kumar S."/>
            <person name="Horikawa D."/>
            <person name="Ishino K."/>
            <person name="Komine S."/>
            <person name="Tomita M."/>
            <person name="Blaxter M."/>
            <person name="Arakawa K."/>
        </authorList>
    </citation>
    <scope>NUCLEOTIDE SEQUENCE [LARGE SCALE GENOMIC DNA]</scope>
    <source>
        <strain evidence="2">Z151</strain>
    </source>
</reference>
<evidence type="ECO:0000313" key="1">
    <source>
        <dbReference type="EMBL" id="OQV16767.1"/>
    </source>
</evidence>
<dbReference type="EMBL" id="MTYJ01000070">
    <property type="protein sequence ID" value="OQV16767.1"/>
    <property type="molecule type" value="Genomic_DNA"/>
</dbReference>
<organism evidence="1 2">
    <name type="scientific">Hypsibius exemplaris</name>
    <name type="common">Freshwater tardigrade</name>
    <dbReference type="NCBI Taxonomy" id="2072580"/>
    <lineage>
        <taxon>Eukaryota</taxon>
        <taxon>Metazoa</taxon>
        <taxon>Ecdysozoa</taxon>
        <taxon>Tardigrada</taxon>
        <taxon>Eutardigrada</taxon>
        <taxon>Parachela</taxon>
        <taxon>Hypsibioidea</taxon>
        <taxon>Hypsibiidae</taxon>
        <taxon>Hypsibius</taxon>
    </lineage>
</organism>
<proteinExistence type="predicted"/>
<accession>A0A1W0WNN5</accession>
<protein>
    <submittedName>
        <fullName evidence="1">Uncharacterized protein</fullName>
    </submittedName>
</protein>
<evidence type="ECO:0000313" key="2">
    <source>
        <dbReference type="Proteomes" id="UP000192578"/>
    </source>
</evidence>
<sequence length="118" mass="13258">MFNRQKDVTILDHQQADVQSLGLIGRRFFGRMFQNKVVRSEVLSNAQADVRYMMAFVLSHNAPERAIGNGLHKWSVAKRICQNTHRRTPVEPSQLHASLLEQEVCAKVAGSAGRNAES</sequence>
<gene>
    <name evidence="1" type="ORF">BV898_09124</name>
</gene>
<dbReference type="AlphaFoldDB" id="A0A1W0WNN5"/>
<comment type="caution">
    <text evidence="1">The sequence shown here is derived from an EMBL/GenBank/DDBJ whole genome shotgun (WGS) entry which is preliminary data.</text>
</comment>
<keyword evidence="2" id="KW-1185">Reference proteome</keyword>
<name>A0A1W0WNN5_HYPEX</name>
<dbReference type="Proteomes" id="UP000192578">
    <property type="component" value="Unassembled WGS sequence"/>
</dbReference>